<organism evidence="3 4">
    <name type="scientific">Succinivibrio faecicola</name>
    <dbReference type="NCBI Taxonomy" id="2820300"/>
    <lineage>
        <taxon>Bacteria</taxon>
        <taxon>Pseudomonadati</taxon>
        <taxon>Pseudomonadota</taxon>
        <taxon>Gammaproteobacteria</taxon>
        <taxon>Aeromonadales</taxon>
        <taxon>Succinivibrionaceae</taxon>
        <taxon>Succinivibrio</taxon>
    </lineage>
</organism>
<keyword evidence="4" id="KW-1185">Reference proteome</keyword>
<dbReference type="InterPro" id="IPR002201">
    <property type="entry name" value="Glyco_trans_9"/>
</dbReference>
<keyword evidence="1" id="KW-0328">Glycosyltransferase</keyword>
<sequence length="351" mass="39326">MQNNTRNICVLRLSALGDCINAYGLICAMKKASENISVSWVIDSRFASLFVDSNGNELVDLIKADIKNQGILKTFVSLRKRLKHKRYDYLLNIQTSIKASILSLCIKAKTKIGYDKQRSREGQRFFVNKIIDTPQDPHVLSGFLSFAKSIGLDEIKPVWDFCLTKNELTKAEELLNTDKKVFCISPASAKSIKNWTVDGYSAIAQYAHEKGFDVVLLGSNAEKEKKLCSDIESKLSFKCNNLCGKTSLRELCAVVSKSSLVLSPDSACMHLASAQNIPVIGLFAIHNPNRVGAYNFRDIEVSVYEQEAAKELKEDNVSWRYRVKNENAMKNISISDVKKAFDLAVSKYIEV</sequence>
<reference evidence="3 4" key="1">
    <citation type="submission" date="2021-03" db="EMBL/GenBank/DDBJ databases">
        <title>Succinivibrio sp. nov. isolated from feces of cow.</title>
        <authorList>
            <person name="Choi J.-Y."/>
        </authorList>
    </citation>
    <scope>NUCLEOTIDE SEQUENCE [LARGE SCALE GENOMIC DNA]</scope>
    <source>
        <strain evidence="3 4">AGMB01872</strain>
    </source>
</reference>
<evidence type="ECO:0000256" key="2">
    <source>
        <dbReference type="ARBA" id="ARBA00022679"/>
    </source>
</evidence>
<gene>
    <name evidence="3" type="ORF">J5V48_07945</name>
</gene>
<name>A0ABS7DHP4_9GAMM</name>
<accession>A0ABS7DHP4</accession>
<dbReference type="EMBL" id="JAGFNY010000031">
    <property type="protein sequence ID" value="MBW7570823.1"/>
    <property type="molecule type" value="Genomic_DNA"/>
</dbReference>
<dbReference type="CDD" id="cd03789">
    <property type="entry name" value="GT9_LPS_heptosyltransferase"/>
    <property type="match status" value="1"/>
</dbReference>
<comment type="caution">
    <text evidence="3">The sequence shown here is derived from an EMBL/GenBank/DDBJ whole genome shotgun (WGS) entry which is preliminary data.</text>
</comment>
<dbReference type="Gene3D" id="3.40.50.2000">
    <property type="entry name" value="Glycogen Phosphorylase B"/>
    <property type="match status" value="2"/>
</dbReference>
<proteinExistence type="predicted"/>
<evidence type="ECO:0000313" key="3">
    <source>
        <dbReference type="EMBL" id="MBW7570823.1"/>
    </source>
</evidence>
<dbReference type="PANTHER" id="PTHR30160">
    <property type="entry name" value="TETRAACYLDISACCHARIDE 4'-KINASE-RELATED"/>
    <property type="match status" value="1"/>
</dbReference>
<keyword evidence="2" id="KW-0808">Transferase</keyword>
<dbReference type="InterPro" id="IPR051199">
    <property type="entry name" value="LPS_LOS_Heptosyltrfase"/>
</dbReference>
<dbReference type="Pfam" id="PF01075">
    <property type="entry name" value="Glyco_transf_9"/>
    <property type="match status" value="1"/>
</dbReference>
<dbReference type="RefSeq" id="WP_219938048.1">
    <property type="nucleotide sequence ID" value="NZ_JAGFNY010000031.1"/>
</dbReference>
<dbReference type="PANTHER" id="PTHR30160:SF21">
    <property type="entry name" value="LIPOPOLYSACCHARIDE CORE HEPTOSYLTRANSFERASE OPSX"/>
    <property type="match status" value="1"/>
</dbReference>
<evidence type="ECO:0000256" key="1">
    <source>
        <dbReference type="ARBA" id="ARBA00022676"/>
    </source>
</evidence>
<dbReference type="Proteomes" id="UP000731465">
    <property type="component" value="Unassembled WGS sequence"/>
</dbReference>
<evidence type="ECO:0000313" key="4">
    <source>
        <dbReference type="Proteomes" id="UP000731465"/>
    </source>
</evidence>
<dbReference type="SUPFAM" id="SSF53756">
    <property type="entry name" value="UDP-Glycosyltransferase/glycogen phosphorylase"/>
    <property type="match status" value="1"/>
</dbReference>
<protein>
    <submittedName>
        <fullName evidence="3">Glycosyltransferase family 9 protein</fullName>
    </submittedName>
</protein>